<name>A0A9W7KWF6_9STRA</name>
<dbReference type="EMBL" id="BRXX01000476">
    <property type="protein sequence ID" value="GMI13731.1"/>
    <property type="molecule type" value="Genomic_DNA"/>
</dbReference>
<proteinExistence type="predicted"/>
<reference evidence="2" key="1">
    <citation type="journal article" date="2023" name="Commun. Biol.">
        <title>Genome analysis of Parmales, the sister group of diatoms, reveals the evolutionary specialization of diatoms from phago-mixotrophs to photoautotrophs.</title>
        <authorList>
            <person name="Ban H."/>
            <person name="Sato S."/>
            <person name="Yoshikawa S."/>
            <person name="Yamada K."/>
            <person name="Nakamura Y."/>
            <person name="Ichinomiya M."/>
            <person name="Sato N."/>
            <person name="Blanc-Mathieu R."/>
            <person name="Endo H."/>
            <person name="Kuwata A."/>
            <person name="Ogata H."/>
        </authorList>
    </citation>
    <scope>NUCLEOTIDE SEQUENCE [LARGE SCALE GENOMIC DNA]</scope>
    <source>
        <strain evidence="2">NIES 3699</strain>
    </source>
</reference>
<dbReference type="AlphaFoldDB" id="A0A9W7KWF6"/>
<accession>A0A9W7KWF6</accession>
<evidence type="ECO:0000313" key="1">
    <source>
        <dbReference type="EMBL" id="GMI13731.1"/>
    </source>
</evidence>
<sequence length="100" mass="11137">MQHSIIPHTTNQHVHIHNTIISTKLQSKPSPLKPFLTLLGITPSLNTSITYGFLPLPVSSSSKSMTMLDVEKNMVNIPPDERLRRLKLSKVLLPSFLLGV</sequence>
<comment type="caution">
    <text evidence="1">The sequence shown here is derived from an EMBL/GenBank/DDBJ whole genome shotgun (WGS) entry which is preliminary data.</text>
</comment>
<keyword evidence="2" id="KW-1185">Reference proteome</keyword>
<protein>
    <submittedName>
        <fullName evidence="1">Uncharacterized protein</fullName>
    </submittedName>
</protein>
<organism evidence="1 2">
    <name type="scientific">Triparma verrucosa</name>
    <dbReference type="NCBI Taxonomy" id="1606542"/>
    <lineage>
        <taxon>Eukaryota</taxon>
        <taxon>Sar</taxon>
        <taxon>Stramenopiles</taxon>
        <taxon>Ochrophyta</taxon>
        <taxon>Bolidophyceae</taxon>
        <taxon>Parmales</taxon>
        <taxon>Triparmaceae</taxon>
        <taxon>Triparma</taxon>
    </lineage>
</organism>
<dbReference type="Proteomes" id="UP001165160">
    <property type="component" value="Unassembled WGS sequence"/>
</dbReference>
<evidence type="ECO:0000313" key="2">
    <source>
        <dbReference type="Proteomes" id="UP001165160"/>
    </source>
</evidence>
<gene>
    <name evidence="1" type="ORF">TrVE_jg4973</name>
</gene>